<dbReference type="RefSeq" id="WP_215628430.1">
    <property type="nucleotide sequence ID" value="NZ_CP067089.2"/>
</dbReference>
<dbReference type="InterPro" id="IPR036005">
    <property type="entry name" value="Creatinase/aminopeptidase-like"/>
</dbReference>
<sequence>MPFRKLNAIQEAIRGENLGGWLFWNFRHRDRLSDDILELSPGLTNSRHWFYAVPAEGSPVKIVHAIEETHLDTLPGEKISYYSREELNSALKTLGGKSWGAHVSETISILSYLDAGTAAILESAGLQLCSAAPLVQRFKGLLDETGIESHEKAARHLYDIVDECWAMVREAYAAGTVLYEGDIRDAMLRKMDERNIATDHPPVVGTGINSSDSHYDFSGRGAPFKEGDVVQFDLWAKEKTEKAIYADISWVGVFAKNAPAQIEEAFANLVSSREGAYTFIEEELSAGRRPTGAMVDAKTREILIGHGYGSAIKHRTGHGIDTECHGSGVNIDSVEFTDQRLLLDGACFSLEPGIYFSDFGMRTEIDVYIKKGKPIVSGRDRQFRLLTC</sequence>
<evidence type="ECO:0000313" key="3">
    <source>
        <dbReference type="Proteomes" id="UP000595917"/>
    </source>
</evidence>
<dbReference type="EMBL" id="CP067089">
    <property type="protein sequence ID" value="QQO11121.1"/>
    <property type="molecule type" value="Genomic_DNA"/>
</dbReference>
<dbReference type="PANTHER" id="PTHR46112:SF3">
    <property type="entry name" value="AMINOPEPTIDASE YPDF"/>
    <property type="match status" value="1"/>
</dbReference>
<dbReference type="Proteomes" id="UP000595917">
    <property type="component" value="Chromosome"/>
</dbReference>
<proteinExistence type="predicted"/>
<accession>A0A7T8BC66</accession>
<gene>
    <name evidence="2" type="ORF">JFL75_09450</name>
</gene>
<dbReference type="InterPro" id="IPR050659">
    <property type="entry name" value="Peptidase_M24B"/>
</dbReference>
<evidence type="ECO:0000259" key="1">
    <source>
        <dbReference type="Pfam" id="PF00557"/>
    </source>
</evidence>
<dbReference type="KEGG" id="bhc:JFL75_09450"/>
<name>A0A7T8BC66_9SPIR</name>
<reference evidence="2" key="1">
    <citation type="submission" date="2021-01" db="EMBL/GenBank/DDBJ databases">
        <title>Description of Breznakiella homolactica.</title>
        <authorList>
            <person name="Song Y."/>
            <person name="Brune A."/>
        </authorList>
    </citation>
    <scope>NUCLEOTIDE SEQUENCE</scope>
    <source>
        <strain evidence="2">RmG30</strain>
    </source>
</reference>
<dbReference type="Gene3D" id="3.90.230.10">
    <property type="entry name" value="Creatinase/methionine aminopeptidase superfamily"/>
    <property type="match status" value="1"/>
</dbReference>
<keyword evidence="3" id="KW-1185">Reference proteome</keyword>
<dbReference type="PANTHER" id="PTHR46112">
    <property type="entry name" value="AMINOPEPTIDASE"/>
    <property type="match status" value="1"/>
</dbReference>
<feature type="domain" description="Peptidase M24" evidence="1">
    <location>
        <begin position="153"/>
        <end position="370"/>
    </location>
</feature>
<organism evidence="2 3">
    <name type="scientific">Breznakiella homolactica</name>
    <dbReference type="NCBI Taxonomy" id="2798577"/>
    <lineage>
        <taxon>Bacteria</taxon>
        <taxon>Pseudomonadati</taxon>
        <taxon>Spirochaetota</taxon>
        <taxon>Spirochaetia</taxon>
        <taxon>Spirochaetales</taxon>
        <taxon>Breznakiellaceae</taxon>
        <taxon>Breznakiella</taxon>
    </lineage>
</organism>
<dbReference type="CDD" id="cd01066">
    <property type="entry name" value="APP_MetAP"/>
    <property type="match status" value="1"/>
</dbReference>
<dbReference type="Pfam" id="PF00557">
    <property type="entry name" value="Peptidase_M24"/>
    <property type="match status" value="1"/>
</dbReference>
<dbReference type="AlphaFoldDB" id="A0A7T8BC66"/>
<dbReference type="InterPro" id="IPR000994">
    <property type="entry name" value="Pept_M24"/>
</dbReference>
<evidence type="ECO:0000313" key="2">
    <source>
        <dbReference type="EMBL" id="QQO11121.1"/>
    </source>
</evidence>
<dbReference type="SUPFAM" id="SSF55920">
    <property type="entry name" value="Creatinase/aminopeptidase"/>
    <property type="match status" value="1"/>
</dbReference>
<protein>
    <submittedName>
        <fullName evidence="2">M24 family metallopeptidase</fullName>
    </submittedName>
</protein>